<dbReference type="GO" id="GO:0006508">
    <property type="term" value="P:proteolysis"/>
    <property type="evidence" value="ECO:0007669"/>
    <property type="project" value="InterPro"/>
</dbReference>
<dbReference type="Gene3D" id="2.30.30.40">
    <property type="entry name" value="SH3 Domains"/>
    <property type="match status" value="1"/>
</dbReference>
<dbReference type="OrthoDB" id="4855196at2"/>
<proteinExistence type="predicted"/>
<dbReference type="EMBL" id="VCQV01000060">
    <property type="protein sequence ID" value="TWP32715.1"/>
    <property type="molecule type" value="Genomic_DNA"/>
</dbReference>
<protein>
    <recommendedName>
        <fullName evidence="1">D-alanyl-D-alanine carboxypeptidase-like core domain-containing protein</fullName>
    </recommendedName>
</protein>
<reference evidence="2 3" key="2">
    <citation type="submission" date="2019-08" db="EMBL/GenBank/DDBJ databases">
        <title>Jejuicoccus antrihumi gen. nov., sp. nov., a new member of the family Dermacoccaceae isolated from a cave.</title>
        <authorList>
            <person name="Schumann P."/>
            <person name="Kim I.S."/>
        </authorList>
    </citation>
    <scope>NUCLEOTIDE SEQUENCE [LARGE SCALE GENOMIC DNA]</scope>
    <source>
        <strain evidence="2 3">C5-26</strain>
    </source>
</reference>
<dbReference type="InterPro" id="IPR009045">
    <property type="entry name" value="Zn_M74/Hedgehog-like"/>
</dbReference>
<accession>A0A563DR70</accession>
<dbReference type="RefSeq" id="WP_146321080.1">
    <property type="nucleotide sequence ID" value="NZ_VCQV01000060.1"/>
</dbReference>
<comment type="caution">
    <text evidence="2">The sequence shown here is derived from an EMBL/GenBank/DDBJ whole genome shotgun (WGS) entry which is preliminary data.</text>
</comment>
<dbReference type="Pfam" id="PF02557">
    <property type="entry name" value="VanY"/>
    <property type="match status" value="1"/>
</dbReference>
<name>A0A563DR70_9MICO</name>
<evidence type="ECO:0000313" key="2">
    <source>
        <dbReference type="EMBL" id="TWP32715.1"/>
    </source>
</evidence>
<evidence type="ECO:0000313" key="3">
    <source>
        <dbReference type="Proteomes" id="UP000320244"/>
    </source>
</evidence>
<evidence type="ECO:0000259" key="1">
    <source>
        <dbReference type="Pfam" id="PF02557"/>
    </source>
</evidence>
<dbReference type="SUPFAM" id="SSF55166">
    <property type="entry name" value="Hedgehog/DD-peptidase"/>
    <property type="match status" value="1"/>
</dbReference>
<dbReference type="AlphaFoldDB" id="A0A563DR70"/>
<sequence>MIPVRFAVPAWVALVVLGVGMVSGPAAIAAPSIGQHPAQSTTTVRFAPLTPSRVLDTRLGVGAAKAQAAAGSTTKLQVTGRGGVPDAGVAAVVLNVTVVDPSGPGYVTVYPAGARRPTASNVNYVKSQVIANQVIAKISADGAVDVYTRQATQLVVDVTGYYLTGAAYGPLTPSRMLDTRTGLEPQAGSTTRLQVTGRGGVPKTGVAAVVLNVTAVDPSGPGFIAVYPAGASRPTTSNLNYATGQVVAGMTIVKVGVSGQVDLYTPASTNILVDIAGWIPTGSDYTPLLPARILDTRNGTGQPQVKVPAGGSVSIQVTGHAGIPTSGVSAVEVDVVAVNASDPGFVTTYPAEANRPTASVLNYAGGQAIANSATVKLSATGQLTLFTRSGADLIVDVVGYWETPVPNTISGWVASTDHQVNVRSGPGFDYGITGHLDPGEHVDGTLASGSWAKVNGGYLNVGTLESISSNLRSINGKLNASSLCMISVAYNSPDSFDPGYTQLTPRYLNCPAVVAMDELQTAYKEKFNHYAYIDLSYRSYAEQEYWYNKYGYPRAAIPGTSNHGLAEAVDFREYTGSTEFDWGGYGNTWLEANALTYGFANPFRYGTSGESYHFNFVG</sequence>
<reference evidence="2 3" key="1">
    <citation type="submission" date="2019-05" db="EMBL/GenBank/DDBJ databases">
        <authorList>
            <person name="Lee S.D."/>
        </authorList>
    </citation>
    <scope>NUCLEOTIDE SEQUENCE [LARGE SCALE GENOMIC DNA]</scope>
    <source>
        <strain evidence="2 3">C5-26</strain>
    </source>
</reference>
<gene>
    <name evidence="2" type="ORF">FGL98_23485</name>
</gene>
<organism evidence="2 3">
    <name type="scientific">Leekyejoonella antrihumi</name>
    <dbReference type="NCBI Taxonomy" id="1660198"/>
    <lineage>
        <taxon>Bacteria</taxon>
        <taxon>Bacillati</taxon>
        <taxon>Actinomycetota</taxon>
        <taxon>Actinomycetes</taxon>
        <taxon>Micrococcales</taxon>
        <taxon>Dermacoccaceae</taxon>
        <taxon>Leekyejoonella</taxon>
    </lineage>
</organism>
<keyword evidence="3" id="KW-1185">Reference proteome</keyword>
<dbReference type="GO" id="GO:0008233">
    <property type="term" value="F:peptidase activity"/>
    <property type="evidence" value="ECO:0007669"/>
    <property type="project" value="InterPro"/>
</dbReference>
<dbReference type="Proteomes" id="UP000320244">
    <property type="component" value="Unassembled WGS sequence"/>
</dbReference>
<feature type="domain" description="D-alanyl-D-alanine carboxypeptidase-like core" evidence="1">
    <location>
        <begin position="507"/>
        <end position="618"/>
    </location>
</feature>
<dbReference type="CDD" id="cd14814">
    <property type="entry name" value="Peptidase_M15"/>
    <property type="match status" value="1"/>
</dbReference>
<dbReference type="Gene3D" id="3.30.1380.10">
    <property type="match status" value="1"/>
</dbReference>
<dbReference type="InterPro" id="IPR003709">
    <property type="entry name" value="VanY-like_core_dom"/>
</dbReference>